<evidence type="ECO:0000313" key="4">
    <source>
        <dbReference type="EMBL" id="KAA9156224.1"/>
    </source>
</evidence>
<feature type="transmembrane region" description="Helical" evidence="2">
    <location>
        <begin position="105"/>
        <end position="124"/>
    </location>
</feature>
<dbReference type="Gene3D" id="3.40.190.10">
    <property type="entry name" value="Periplasmic binding protein-like II"/>
    <property type="match status" value="2"/>
</dbReference>
<comment type="caution">
    <text evidence="4">The sequence shown here is derived from an EMBL/GenBank/DDBJ whole genome shotgun (WGS) entry which is preliminary data.</text>
</comment>
<evidence type="ECO:0000256" key="2">
    <source>
        <dbReference type="SAM" id="Phobius"/>
    </source>
</evidence>
<dbReference type="EMBL" id="VMNW02000051">
    <property type="protein sequence ID" value="KAA9156224.1"/>
    <property type="molecule type" value="Genomic_DNA"/>
</dbReference>
<sequence>MPSDDEKTQLTRALYRAAYPEEDGAGIDEKVTVAARRISLAKEADPSTAAGARRVPDTVVHRAAPVRRRRRHRRLLVAGLAVLAIVVVVLGITQRQWVAEAAISPVGTTGTSIVTALAAVATVASNVRSRRRRILSCRVRIDTPFDVDKGEALRLEGEHAAVADPGFVVVRIKNAGGVEIEPDDYVSPLALHFPGRTVVSVDATESEPVELQRVVTKMPDFTIEPERVKLPMLRLGEEDSYKLVVVLSGTRPGEQHEVTVEGALREGAITTTEGREKIRPATLLWGGLTAVCAGVLAVVLLLNNVTPFTKLPEGVVCVPGEIAVEGSSAFGRAATELAGSYHAYCPQASVKVRTPGSLEGLRRLADNDNRGGQLALSDGRFDDPQFAQLVPQPLAIVPFTFVASANVPVNDLSLEDARRIFTGTARTWSDITGNPRDAGEIRVVGRTTSSGTRQALEQYVLSAPGVPRKQAQSTSDSCRERNAGVAPNLPIVCEQGSTANLTDQIASQDDAIGYADVSDVEQAANVKQISLDGRAATLDDIRAGYPFWTVEYLYSRGWPEPESLPAAFKDYLFTREGRATMAGFQYYACAEDLEVLCGRR</sequence>
<evidence type="ECO:0000256" key="1">
    <source>
        <dbReference type="ARBA" id="ARBA00022729"/>
    </source>
</evidence>
<feature type="domain" description="PBP" evidence="3">
    <location>
        <begin position="320"/>
        <end position="576"/>
    </location>
</feature>
<proteinExistence type="predicted"/>
<protein>
    <submittedName>
        <fullName evidence="4">Phosphate ABC transporter substrate-binding protein</fullName>
    </submittedName>
</protein>
<keyword evidence="2" id="KW-0812">Transmembrane</keyword>
<dbReference type="InterPro" id="IPR024370">
    <property type="entry name" value="PBP_domain"/>
</dbReference>
<dbReference type="Proteomes" id="UP000319769">
    <property type="component" value="Unassembled WGS sequence"/>
</dbReference>
<evidence type="ECO:0000313" key="5">
    <source>
        <dbReference type="Proteomes" id="UP000319769"/>
    </source>
</evidence>
<dbReference type="AlphaFoldDB" id="A0A5N0UUF2"/>
<name>A0A5N0UUF2_9PSEU</name>
<dbReference type="Pfam" id="PF12849">
    <property type="entry name" value="PBP_like_2"/>
    <property type="match status" value="1"/>
</dbReference>
<keyword evidence="2" id="KW-1133">Transmembrane helix</keyword>
<evidence type="ECO:0000259" key="3">
    <source>
        <dbReference type="Pfam" id="PF12849"/>
    </source>
</evidence>
<dbReference type="OrthoDB" id="9790048at2"/>
<feature type="transmembrane region" description="Helical" evidence="2">
    <location>
        <begin position="75"/>
        <end position="93"/>
    </location>
</feature>
<dbReference type="RefSeq" id="WP_144757987.1">
    <property type="nucleotide sequence ID" value="NZ_VMNW02000051.1"/>
</dbReference>
<gene>
    <name evidence="4" type="ORF">FPZ12_028300</name>
</gene>
<dbReference type="PANTHER" id="PTHR30570:SF1">
    <property type="entry name" value="PHOSPHATE-BINDING PROTEIN PSTS"/>
    <property type="match status" value="1"/>
</dbReference>
<dbReference type="SUPFAM" id="SSF53850">
    <property type="entry name" value="Periplasmic binding protein-like II"/>
    <property type="match status" value="1"/>
</dbReference>
<keyword evidence="5" id="KW-1185">Reference proteome</keyword>
<organism evidence="4 5">
    <name type="scientific">Amycolatopsis acidicola</name>
    <dbReference type="NCBI Taxonomy" id="2596893"/>
    <lineage>
        <taxon>Bacteria</taxon>
        <taxon>Bacillati</taxon>
        <taxon>Actinomycetota</taxon>
        <taxon>Actinomycetes</taxon>
        <taxon>Pseudonocardiales</taxon>
        <taxon>Pseudonocardiaceae</taxon>
        <taxon>Amycolatopsis</taxon>
    </lineage>
</organism>
<accession>A0A5N0UUF2</accession>
<keyword evidence="1" id="KW-0732">Signal</keyword>
<dbReference type="PANTHER" id="PTHR30570">
    <property type="entry name" value="PERIPLASMIC PHOSPHATE BINDING COMPONENT OF PHOSPHATE ABC TRANSPORTER"/>
    <property type="match status" value="1"/>
</dbReference>
<dbReference type="InterPro" id="IPR050811">
    <property type="entry name" value="Phosphate_ABC_transporter"/>
</dbReference>
<keyword evidence="2" id="KW-0472">Membrane</keyword>
<feature type="transmembrane region" description="Helical" evidence="2">
    <location>
        <begin position="283"/>
        <end position="302"/>
    </location>
</feature>
<reference evidence="4" key="1">
    <citation type="submission" date="2019-09" db="EMBL/GenBank/DDBJ databases">
        <authorList>
            <person name="Teo W.F.A."/>
            <person name="Duangmal K."/>
        </authorList>
    </citation>
    <scope>NUCLEOTIDE SEQUENCE [LARGE SCALE GENOMIC DNA]</scope>
    <source>
        <strain evidence="4">K81G1</strain>
    </source>
</reference>